<dbReference type="InterPro" id="IPR036397">
    <property type="entry name" value="RNaseH_sf"/>
</dbReference>
<dbReference type="InterPro" id="IPR012337">
    <property type="entry name" value="RNaseH-like_sf"/>
</dbReference>
<dbReference type="AlphaFoldDB" id="A0AAD9Q3Q9"/>
<protein>
    <recommendedName>
        <fullName evidence="1">Exonuclease domain-containing protein</fullName>
    </recommendedName>
</protein>
<dbReference type="InterPro" id="IPR013520">
    <property type="entry name" value="Ribonucl_H"/>
</dbReference>
<dbReference type="Gene3D" id="3.30.420.10">
    <property type="entry name" value="Ribonuclease H-like superfamily/Ribonuclease H"/>
    <property type="match status" value="1"/>
</dbReference>
<dbReference type="SMART" id="SM00479">
    <property type="entry name" value="EXOIII"/>
    <property type="match status" value="1"/>
</dbReference>
<evidence type="ECO:0000259" key="1">
    <source>
        <dbReference type="SMART" id="SM00479"/>
    </source>
</evidence>
<reference evidence="2" key="2">
    <citation type="journal article" date="2023" name="Science">
        <title>Genomic signatures of disease resistance in endangered staghorn corals.</title>
        <authorList>
            <person name="Vollmer S.V."/>
            <person name="Selwyn J.D."/>
            <person name="Despard B.A."/>
            <person name="Roesel C.L."/>
        </authorList>
    </citation>
    <scope>NUCLEOTIDE SEQUENCE</scope>
    <source>
        <strain evidence="2">K2</strain>
    </source>
</reference>
<dbReference type="Proteomes" id="UP001249851">
    <property type="component" value="Unassembled WGS sequence"/>
</dbReference>
<accession>A0AAD9Q3Q9</accession>
<dbReference type="SUPFAM" id="SSF53098">
    <property type="entry name" value="Ribonuclease H-like"/>
    <property type="match status" value="1"/>
</dbReference>
<keyword evidence="3" id="KW-1185">Reference proteome</keyword>
<dbReference type="Pfam" id="PF20700">
    <property type="entry name" value="Mutator"/>
    <property type="match status" value="1"/>
</dbReference>
<dbReference type="InterPro" id="IPR049012">
    <property type="entry name" value="Mutator_transp_dom"/>
</dbReference>
<organism evidence="2 3">
    <name type="scientific">Acropora cervicornis</name>
    <name type="common">Staghorn coral</name>
    <dbReference type="NCBI Taxonomy" id="6130"/>
    <lineage>
        <taxon>Eukaryota</taxon>
        <taxon>Metazoa</taxon>
        <taxon>Cnidaria</taxon>
        <taxon>Anthozoa</taxon>
        <taxon>Hexacorallia</taxon>
        <taxon>Scleractinia</taxon>
        <taxon>Astrocoeniina</taxon>
        <taxon>Acroporidae</taxon>
        <taxon>Acropora</taxon>
    </lineage>
</organism>
<dbReference type="GO" id="GO:0003676">
    <property type="term" value="F:nucleic acid binding"/>
    <property type="evidence" value="ECO:0007669"/>
    <property type="project" value="InterPro"/>
</dbReference>
<feature type="domain" description="Exonuclease" evidence="1">
    <location>
        <begin position="321"/>
        <end position="484"/>
    </location>
</feature>
<gene>
    <name evidence="2" type="ORF">P5673_024556</name>
</gene>
<proteinExistence type="predicted"/>
<sequence>MPLFIDLKTAFDTIDHKILLSKLELCWFKDLRMYADDTIFIYASTNPYGGSNEFLHQGGIEPSKRNPTCDQHMAESEKENPQVLGSRIIDMEVLANGLDSCKTCEKGPSVWRNFVREDKKEAESVFQIKCEHCGAIDKVLTSKQHKTGKRRPMAYDINIRIALGAHNAGIGQTHVNSILSCMNVPSINHITFKAREREGKVVESVAEASCMETCHEEQKRAVAAGSQSDDESLAGVLVSHDMGWQKRGKAYNSSTGHGAVLGVSTGKVLDFATRCKTCRILKKVNLTTCKLQLPNYEDLIPSSEVRPVLTGILFEPQKTYRFVVFDIETASTARTTELLQLSAITEDEKAFFSEYILPKNSISSTASAIHNITFLKTIYNMKPVDSIVLIGHNSFVFDTPRLLRNGGHEFSNQLQEMKVLFTGSLPIIKFFRSHPNNVLKSSPNNKLGPVYKALLNCEFPAHDALEDVKALRRILFSPPLEASSEIIVNRGKTCLRKEALQLSSINIP</sequence>
<reference evidence="2" key="1">
    <citation type="journal article" date="2023" name="G3 (Bethesda)">
        <title>Whole genome assembly and annotation of the endangered Caribbean coral Acropora cervicornis.</title>
        <authorList>
            <person name="Selwyn J.D."/>
            <person name="Vollmer S.V."/>
        </authorList>
    </citation>
    <scope>NUCLEOTIDE SEQUENCE</scope>
    <source>
        <strain evidence="2">K2</strain>
    </source>
</reference>
<name>A0AAD9Q3Q9_ACRCE</name>
<evidence type="ECO:0000313" key="3">
    <source>
        <dbReference type="Proteomes" id="UP001249851"/>
    </source>
</evidence>
<dbReference type="EMBL" id="JARQWQ010000072">
    <property type="protein sequence ID" value="KAK2554197.1"/>
    <property type="molecule type" value="Genomic_DNA"/>
</dbReference>
<evidence type="ECO:0000313" key="2">
    <source>
        <dbReference type="EMBL" id="KAK2554197.1"/>
    </source>
</evidence>
<comment type="caution">
    <text evidence="2">The sequence shown here is derived from an EMBL/GenBank/DDBJ whole genome shotgun (WGS) entry which is preliminary data.</text>
</comment>